<dbReference type="SMART" id="SM00342">
    <property type="entry name" value="HTH_ARAC"/>
    <property type="match status" value="1"/>
</dbReference>
<dbReference type="InterPro" id="IPR018062">
    <property type="entry name" value="HTH_AraC-typ_CS"/>
</dbReference>
<comment type="caution">
    <text evidence="5">The sequence shown here is derived from an EMBL/GenBank/DDBJ whole genome shotgun (WGS) entry which is preliminary data.</text>
</comment>
<dbReference type="InterPro" id="IPR009057">
    <property type="entry name" value="Homeodomain-like_sf"/>
</dbReference>
<dbReference type="Proteomes" id="UP000183529">
    <property type="component" value="Unassembled WGS sequence"/>
</dbReference>
<evidence type="ECO:0000259" key="4">
    <source>
        <dbReference type="PROSITE" id="PS01124"/>
    </source>
</evidence>
<evidence type="ECO:0000256" key="2">
    <source>
        <dbReference type="ARBA" id="ARBA00023125"/>
    </source>
</evidence>
<name>A0A1A5X5X4_9BURK</name>
<evidence type="ECO:0000313" key="6">
    <source>
        <dbReference type="Proteomes" id="UP000183529"/>
    </source>
</evidence>
<evidence type="ECO:0000313" key="5">
    <source>
        <dbReference type="EMBL" id="SEK12163.1"/>
    </source>
</evidence>
<dbReference type="RefSeq" id="WP_065062964.1">
    <property type="nucleotide sequence ID" value="NZ_CADFGN010000016.1"/>
</dbReference>
<dbReference type="PROSITE" id="PS01124">
    <property type="entry name" value="HTH_ARAC_FAMILY_2"/>
    <property type="match status" value="1"/>
</dbReference>
<dbReference type="Pfam" id="PF12833">
    <property type="entry name" value="HTH_18"/>
    <property type="match status" value="1"/>
</dbReference>
<sequence length="309" mass="34119">MNSLSDSLSPPRTARYPIEMEREWRQPGSVEDASHEIRVLRWSNHCSEPLDVSSDGAAPMHCVALNLKCTVVDFDYAARPLIRGRVAAGVAHIGAPGVAARARFSSQFDVLHLFVTQRVLKECYADLFGRTPGEELTLGDGSLLRDPAIERLSQALAVSQTHDAALGKVFTDSVSLAIASRLVASQYAGTSRGSRGASELPKWRMTRVMDYVDAHLGEPIGLADMADSAGLTRMHFAAQFRQASGLRPHEYLLRRRIEHAQSMLLRSQHNVLDVALASGFRSQAHFTTVFKRFVGETPCSWRKNHDGLR</sequence>
<reference evidence="5 6" key="1">
    <citation type="submission" date="2016-10" db="EMBL/GenBank/DDBJ databases">
        <authorList>
            <person name="Varghese N."/>
            <person name="Submissions S."/>
        </authorList>
    </citation>
    <scope>NUCLEOTIDE SEQUENCE [LARGE SCALE GENOMIC DNA]</scope>
    <source>
        <strain evidence="5 6">LMG 22274</strain>
    </source>
</reference>
<dbReference type="OrthoDB" id="9816344at2"/>
<accession>A0A1A5X5X4</accession>
<dbReference type="GO" id="GO:0003700">
    <property type="term" value="F:DNA-binding transcription factor activity"/>
    <property type="evidence" value="ECO:0007669"/>
    <property type="project" value="InterPro"/>
</dbReference>
<dbReference type="SUPFAM" id="SSF46689">
    <property type="entry name" value="Homeodomain-like"/>
    <property type="match status" value="2"/>
</dbReference>
<evidence type="ECO:0000256" key="3">
    <source>
        <dbReference type="ARBA" id="ARBA00023163"/>
    </source>
</evidence>
<keyword evidence="3" id="KW-0804">Transcription</keyword>
<protein>
    <submittedName>
        <fullName evidence="5">Transcriptional regulator, AraC family</fullName>
    </submittedName>
</protein>
<dbReference type="PANTHER" id="PTHR46796">
    <property type="entry name" value="HTH-TYPE TRANSCRIPTIONAL ACTIVATOR RHAS-RELATED"/>
    <property type="match status" value="1"/>
</dbReference>
<dbReference type="AlphaFoldDB" id="A0A1A5X5X4"/>
<proteinExistence type="predicted"/>
<evidence type="ECO:0000256" key="1">
    <source>
        <dbReference type="ARBA" id="ARBA00023015"/>
    </source>
</evidence>
<dbReference type="InterPro" id="IPR018060">
    <property type="entry name" value="HTH_AraC"/>
</dbReference>
<dbReference type="InterPro" id="IPR050204">
    <property type="entry name" value="AraC_XylS_family_regulators"/>
</dbReference>
<keyword evidence="1" id="KW-0805">Transcription regulation</keyword>
<dbReference type="PROSITE" id="PS00041">
    <property type="entry name" value="HTH_ARAC_FAMILY_1"/>
    <property type="match status" value="1"/>
</dbReference>
<dbReference type="GO" id="GO:0043565">
    <property type="term" value="F:sequence-specific DNA binding"/>
    <property type="evidence" value="ECO:0007669"/>
    <property type="project" value="InterPro"/>
</dbReference>
<organism evidence="5 6">
    <name type="scientific">Paraburkholderia tropica</name>
    <dbReference type="NCBI Taxonomy" id="92647"/>
    <lineage>
        <taxon>Bacteria</taxon>
        <taxon>Pseudomonadati</taxon>
        <taxon>Pseudomonadota</taxon>
        <taxon>Betaproteobacteria</taxon>
        <taxon>Burkholderiales</taxon>
        <taxon>Burkholderiaceae</taxon>
        <taxon>Paraburkholderia</taxon>
    </lineage>
</organism>
<keyword evidence="2" id="KW-0238">DNA-binding</keyword>
<feature type="domain" description="HTH araC/xylS-type" evidence="4">
    <location>
        <begin position="206"/>
        <end position="304"/>
    </location>
</feature>
<dbReference type="PANTHER" id="PTHR46796:SF14">
    <property type="entry name" value="TRANSCRIPTIONAL REGULATORY PROTEIN"/>
    <property type="match status" value="1"/>
</dbReference>
<dbReference type="EMBL" id="FNZM01000021">
    <property type="protein sequence ID" value="SEK12163.1"/>
    <property type="molecule type" value="Genomic_DNA"/>
</dbReference>
<gene>
    <name evidence="5" type="ORF">SAMN05216550_121115</name>
</gene>
<dbReference type="Gene3D" id="1.10.10.60">
    <property type="entry name" value="Homeodomain-like"/>
    <property type="match status" value="2"/>
</dbReference>
<dbReference type="PRINTS" id="PR00032">
    <property type="entry name" value="HTHARAC"/>
</dbReference>
<dbReference type="InterPro" id="IPR020449">
    <property type="entry name" value="Tscrpt_reg_AraC-type_HTH"/>
</dbReference>